<dbReference type="InterPro" id="IPR018165">
    <property type="entry name" value="Ala-tRNA-synth_IIc_core"/>
</dbReference>
<comment type="subcellular location">
    <subcellularLocation>
        <location evidence="2">Cytoplasm</location>
    </subcellularLocation>
</comment>
<accession>A0A4Y7IIM5</accession>
<dbReference type="SUPFAM" id="SSF50447">
    <property type="entry name" value="Translation proteins"/>
    <property type="match status" value="1"/>
</dbReference>
<protein>
    <recommendedName>
        <fullName evidence="4">Alanyl-transfer RNA synthetases family profile domain-containing protein</fullName>
    </recommendedName>
</protein>
<dbReference type="PROSITE" id="PS50860">
    <property type="entry name" value="AA_TRNA_LIGASE_II_ALA"/>
    <property type="match status" value="1"/>
</dbReference>
<dbReference type="OMA" id="ACMEFEG"/>
<dbReference type="SUPFAM" id="SSF55186">
    <property type="entry name" value="ThrRS/AlaRS common domain"/>
    <property type="match status" value="1"/>
</dbReference>
<name>A0A4Y7IIM5_PAPSO</name>
<dbReference type="EMBL" id="CM010715">
    <property type="protein sequence ID" value="RZC47288.1"/>
    <property type="molecule type" value="Genomic_DNA"/>
</dbReference>
<dbReference type="Pfam" id="PF01411">
    <property type="entry name" value="tRNA-synt_2c"/>
    <property type="match status" value="1"/>
</dbReference>
<dbReference type="FunFam" id="3.30.980.10:FF:000008">
    <property type="entry name" value="Similar to alanyl-tRNA synthetase"/>
    <property type="match status" value="1"/>
</dbReference>
<dbReference type="InterPro" id="IPR018163">
    <property type="entry name" value="Thr/Ala-tRNA-synth_IIc_edit"/>
</dbReference>
<dbReference type="Gramene" id="RZC47288">
    <property type="protein sequence ID" value="RZC47288"/>
    <property type="gene ID" value="C5167_040243"/>
</dbReference>
<dbReference type="PANTHER" id="PTHR43462">
    <property type="entry name" value="ALANYL-TRNA EDITING PROTEIN"/>
    <property type="match status" value="1"/>
</dbReference>
<evidence type="ECO:0000256" key="3">
    <source>
        <dbReference type="ARBA" id="ARBA00008429"/>
    </source>
</evidence>
<dbReference type="GO" id="GO:0005737">
    <property type="term" value="C:cytoplasm"/>
    <property type="evidence" value="ECO:0007669"/>
    <property type="project" value="UniProtKB-SubCell"/>
</dbReference>
<sequence length="342" mass="38230">MDSISKTKLFYFQDMLTLQSKSSFISQFQGEDNRSALILESTIFHPQGGGQPSDIGFISNEESDFKFIVDDVRSKDGVVFHYGCFDSSSGGEPELEKGQEVCLFVDEKRRILNSRLHSAGHLLDTCMQNVGLGNLEPTKGYHFSDGPFVEYKGIIPQNELQSKQKELELEANALISRGGKVLVAVLPYDEASELCGGSLPDYISKSSTPRVVKMGNSPGCPCGGTHVSDIREIKNLKVPFEEKNPESTRNKFKDAQLFFKMEFSSFMHGGVKPWENDSIVAYALLTGFLYQFPYISSRTLAMTLRAINANLINKLLQVTIYKRELPTVAVGQERKYMQLVET</sequence>
<dbReference type="GO" id="GO:0005524">
    <property type="term" value="F:ATP binding"/>
    <property type="evidence" value="ECO:0007669"/>
    <property type="project" value="InterPro"/>
</dbReference>
<dbReference type="STRING" id="3469.A0A4Y7IIM5"/>
<reference evidence="5 6" key="1">
    <citation type="journal article" date="2018" name="Science">
        <title>The opium poppy genome and morphinan production.</title>
        <authorList>
            <person name="Guo L."/>
            <person name="Winzer T."/>
            <person name="Yang X."/>
            <person name="Li Y."/>
            <person name="Ning Z."/>
            <person name="He Z."/>
            <person name="Teodor R."/>
            <person name="Lu Y."/>
            <person name="Bowser T.A."/>
            <person name="Graham I.A."/>
            <person name="Ye K."/>
        </authorList>
    </citation>
    <scope>NUCLEOTIDE SEQUENCE [LARGE SCALE GENOMIC DNA]</scope>
    <source>
        <strain evidence="6">cv. HN1</strain>
        <tissue evidence="5">Leaves</tissue>
    </source>
</reference>
<evidence type="ECO:0000256" key="2">
    <source>
        <dbReference type="ARBA" id="ARBA00004496"/>
    </source>
</evidence>
<dbReference type="InterPro" id="IPR012947">
    <property type="entry name" value="tRNA_SAD"/>
</dbReference>
<dbReference type="PANTHER" id="PTHR43462:SF2">
    <property type="entry name" value="THREONYL AND ALANYL TRNA SYNTHETASE SECOND ADDITIONAL DOMAIN-CONTAINING PROTEIN"/>
    <property type="match status" value="1"/>
</dbReference>
<feature type="domain" description="Alanyl-transfer RNA synthetases family profile" evidence="4">
    <location>
        <begin position="1"/>
        <end position="242"/>
    </location>
</feature>
<gene>
    <name evidence="5" type="ORF">C5167_040243</name>
</gene>
<comment type="cofactor">
    <cofactor evidence="1">
        <name>Zn(2+)</name>
        <dbReference type="ChEBI" id="CHEBI:29105"/>
    </cofactor>
</comment>
<evidence type="ECO:0000259" key="4">
    <source>
        <dbReference type="PROSITE" id="PS50860"/>
    </source>
</evidence>
<evidence type="ECO:0000313" key="5">
    <source>
        <dbReference type="EMBL" id="RZC47288.1"/>
    </source>
</evidence>
<dbReference type="Gene3D" id="3.30.980.10">
    <property type="entry name" value="Threonyl-trna Synthetase, Chain A, domain 2"/>
    <property type="match status" value="1"/>
</dbReference>
<comment type="similarity">
    <text evidence="3">Belongs to the class-II aminoacyl-tRNA synthetase family. Alax-L subfamily.</text>
</comment>
<keyword evidence="6" id="KW-1185">Reference proteome</keyword>
<dbReference type="GO" id="GO:0003676">
    <property type="term" value="F:nucleic acid binding"/>
    <property type="evidence" value="ECO:0007669"/>
    <property type="project" value="InterPro"/>
</dbReference>
<evidence type="ECO:0000313" key="6">
    <source>
        <dbReference type="Proteomes" id="UP000316621"/>
    </source>
</evidence>
<dbReference type="Pfam" id="PF07973">
    <property type="entry name" value="tRNA_SAD"/>
    <property type="match status" value="1"/>
</dbReference>
<evidence type="ECO:0000256" key="1">
    <source>
        <dbReference type="ARBA" id="ARBA00001947"/>
    </source>
</evidence>
<dbReference type="GO" id="GO:0006419">
    <property type="term" value="P:alanyl-tRNA aminoacylation"/>
    <property type="evidence" value="ECO:0007669"/>
    <property type="project" value="InterPro"/>
</dbReference>
<dbReference type="Gene3D" id="2.40.30.130">
    <property type="match status" value="1"/>
</dbReference>
<dbReference type="InterPro" id="IPR018164">
    <property type="entry name" value="Ala-tRNA-synth_IIc_N"/>
</dbReference>
<dbReference type="GO" id="GO:0004813">
    <property type="term" value="F:alanine-tRNA ligase activity"/>
    <property type="evidence" value="ECO:0007669"/>
    <property type="project" value="InterPro"/>
</dbReference>
<dbReference type="InterPro" id="IPR051335">
    <property type="entry name" value="Alanyl-tRNA_Editing_Enzymes"/>
</dbReference>
<proteinExistence type="inferred from homology"/>
<dbReference type="InterPro" id="IPR009000">
    <property type="entry name" value="Transl_B-barrel_sf"/>
</dbReference>
<dbReference type="AlphaFoldDB" id="A0A4Y7IIM5"/>
<dbReference type="Proteomes" id="UP000316621">
    <property type="component" value="Chromosome 1"/>
</dbReference>
<organism evidence="5 6">
    <name type="scientific">Papaver somniferum</name>
    <name type="common">Opium poppy</name>
    <dbReference type="NCBI Taxonomy" id="3469"/>
    <lineage>
        <taxon>Eukaryota</taxon>
        <taxon>Viridiplantae</taxon>
        <taxon>Streptophyta</taxon>
        <taxon>Embryophyta</taxon>
        <taxon>Tracheophyta</taxon>
        <taxon>Spermatophyta</taxon>
        <taxon>Magnoliopsida</taxon>
        <taxon>Ranunculales</taxon>
        <taxon>Papaveraceae</taxon>
        <taxon>Papaveroideae</taxon>
        <taxon>Papaver</taxon>
    </lineage>
</organism>